<dbReference type="STRING" id="318479.A0A0N4UKY7"/>
<feature type="transmembrane region" description="Helical" evidence="1">
    <location>
        <begin position="82"/>
        <end position="107"/>
    </location>
</feature>
<keyword evidence="1" id="KW-0812">Transmembrane</keyword>
<evidence type="ECO:0000313" key="2">
    <source>
        <dbReference type="EMBL" id="VDN60399.1"/>
    </source>
</evidence>
<dbReference type="Proteomes" id="UP000038040">
    <property type="component" value="Unplaced"/>
</dbReference>
<keyword evidence="1" id="KW-0472">Membrane</keyword>
<dbReference type="AlphaFoldDB" id="A0A0N4UKY7"/>
<proteinExistence type="predicted"/>
<sequence length="146" mass="16050">MVQQEEPIDLSKIFTDISQTMNGVRSFFSSKDQPYQTTINDHSASSPISSLFSSNGCFKACGMEDIQFAAKKASELFVTLRVSAIVLTILTSICMVLIVAALIWYLICSGRLLFTNPFPCSSPTSFSQQELIARRAKDSIGTNTMT</sequence>
<evidence type="ECO:0000313" key="3">
    <source>
        <dbReference type="Proteomes" id="UP000038040"/>
    </source>
</evidence>
<evidence type="ECO:0000313" key="4">
    <source>
        <dbReference type="Proteomes" id="UP000274756"/>
    </source>
</evidence>
<organism evidence="3 5">
    <name type="scientific">Dracunculus medinensis</name>
    <name type="common">Guinea worm</name>
    <dbReference type="NCBI Taxonomy" id="318479"/>
    <lineage>
        <taxon>Eukaryota</taxon>
        <taxon>Metazoa</taxon>
        <taxon>Ecdysozoa</taxon>
        <taxon>Nematoda</taxon>
        <taxon>Chromadorea</taxon>
        <taxon>Rhabditida</taxon>
        <taxon>Spirurina</taxon>
        <taxon>Dracunculoidea</taxon>
        <taxon>Dracunculidae</taxon>
        <taxon>Dracunculus</taxon>
    </lineage>
</organism>
<dbReference type="OrthoDB" id="5824328at2759"/>
<protein>
    <submittedName>
        <fullName evidence="2 5">Uncharacterized protein</fullName>
    </submittedName>
</protein>
<dbReference type="EMBL" id="UYYG01001214">
    <property type="protein sequence ID" value="VDN60399.1"/>
    <property type="molecule type" value="Genomic_DNA"/>
</dbReference>
<reference evidence="2 4" key="2">
    <citation type="submission" date="2018-11" db="EMBL/GenBank/DDBJ databases">
        <authorList>
            <consortium name="Pathogen Informatics"/>
        </authorList>
    </citation>
    <scope>NUCLEOTIDE SEQUENCE [LARGE SCALE GENOMIC DNA]</scope>
</reference>
<dbReference type="Proteomes" id="UP000274756">
    <property type="component" value="Unassembled WGS sequence"/>
</dbReference>
<evidence type="ECO:0000256" key="1">
    <source>
        <dbReference type="SAM" id="Phobius"/>
    </source>
</evidence>
<keyword evidence="1" id="KW-1133">Transmembrane helix</keyword>
<dbReference type="WBParaSite" id="DME_0000842801-mRNA-1">
    <property type="protein sequence ID" value="DME_0000842801-mRNA-1"/>
    <property type="gene ID" value="DME_0000842801"/>
</dbReference>
<accession>A0A0N4UKY7</accession>
<evidence type="ECO:0000313" key="5">
    <source>
        <dbReference type="WBParaSite" id="DME_0000842801-mRNA-1"/>
    </source>
</evidence>
<reference evidence="5" key="1">
    <citation type="submission" date="2017-02" db="UniProtKB">
        <authorList>
            <consortium name="WormBaseParasite"/>
        </authorList>
    </citation>
    <scope>IDENTIFICATION</scope>
</reference>
<keyword evidence="4" id="KW-1185">Reference proteome</keyword>
<name>A0A0N4UKY7_DRAME</name>
<gene>
    <name evidence="2" type="ORF">DME_LOCUS10372</name>
</gene>